<dbReference type="OrthoDB" id="6227903at2759"/>
<reference evidence="1 2" key="2">
    <citation type="submission" date="2018-11" db="EMBL/GenBank/DDBJ databases">
        <authorList>
            <consortium name="Pathogen Informatics"/>
        </authorList>
    </citation>
    <scope>NUCLEOTIDE SEQUENCE [LARGE SCALE GENOMIC DNA]</scope>
    <source>
        <strain evidence="1 2">Egypt</strain>
    </source>
</reference>
<dbReference type="Proteomes" id="UP000272942">
    <property type="component" value="Unassembled WGS sequence"/>
</dbReference>
<sequence>MLRLLGRQPSWHHIAILYYLARCTVRHVLKTHLAELDALQHGSGDEQRIDLSIGSARMRSFSSAAMLVKLNQVERKFSSACLSSTDSNATGDCRTQEHMLTEIGRCRAQVERIKDFTMTFFTRWYADWVSKHGGWRSLIEDAEDSELD</sequence>
<dbReference type="InterPro" id="IPR036834">
    <property type="entry name" value="Bcl-2-like_sf"/>
</dbReference>
<proteinExistence type="predicted"/>
<keyword evidence="2" id="KW-1185">Reference proteome</keyword>
<evidence type="ECO:0000313" key="2">
    <source>
        <dbReference type="Proteomes" id="UP000272942"/>
    </source>
</evidence>
<dbReference type="SUPFAM" id="SSF56854">
    <property type="entry name" value="Bcl-2 inhibitors of programmed cell death"/>
    <property type="match status" value="1"/>
</dbReference>
<accession>A0A183ALD8</accession>
<evidence type="ECO:0000313" key="1">
    <source>
        <dbReference type="EMBL" id="VDP81989.1"/>
    </source>
</evidence>
<dbReference type="AlphaFoldDB" id="A0A183ALD8"/>
<gene>
    <name evidence="1" type="ORF">ECPE_LOCUS7774</name>
</gene>
<reference evidence="3" key="1">
    <citation type="submission" date="2016-06" db="UniProtKB">
        <authorList>
            <consortium name="WormBaseParasite"/>
        </authorList>
    </citation>
    <scope>IDENTIFICATION</scope>
</reference>
<dbReference type="Gene3D" id="1.10.437.10">
    <property type="entry name" value="Blc2-like"/>
    <property type="match status" value="1"/>
</dbReference>
<dbReference type="GO" id="GO:0042981">
    <property type="term" value="P:regulation of apoptotic process"/>
    <property type="evidence" value="ECO:0007669"/>
    <property type="project" value="InterPro"/>
</dbReference>
<protein>
    <submittedName>
        <fullName evidence="3">Vps5 domain-containing protein</fullName>
    </submittedName>
</protein>
<evidence type="ECO:0000313" key="3">
    <source>
        <dbReference type="WBParaSite" id="ECPE_0000779201-mRNA-1"/>
    </source>
</evidence>
<dbReference type="EMBL" id="UZAN01045064">
    <property type="protein sequence ID" value="VDP81989.1"/>
    <property type="molecule type" value="Genomic_DNA"/>
</dbReference>
<organism evidence="3">
    <name type="scientific">Echinostoma caproni</name>
    <dbReference type="NCBI Taxonomy" id="27848"/>
    <lineage>
        <taxon>Eukaryota</taxon>
        <taxon>Metazoa</taxon>
        <taxon>Spiralia</taxon>
        <taxon>Lophotrochozoa</taxon>
        <taxon>Platyhelminthes</taxon>
        <taxon>Trematoda</taxon>
        <taxon>Digenea</taxon>
        <taxon>Plagiorchiida</taxon>
        <taxon>Echinostomata</taxon>
        <taxon>Echinostomatoidea</taxon>
        <taxon>Echinostomatidae</taxon>
        <taxon>Echinostoma</taxon>
    </lineage>
</organism>
<dbReference type="WBParaSite" id="ECPE_0000779201-mRNA-1">
    <property type="protein sequence ID" value="ECPE_0000779201-mRNA-1"/>
    <property type="gene ID" value="ECPE_0000779201"/>
</dbReference>
<name>A0A183ALD8_9TREM</name>